<keyword evidence="1" id="KW-0472">Membrane</keyword>
<keyword evidence="1" id="KW-1133">Transmembrane helix</keyword>
<protein>
    <submittedName>
        <fullName evidence="2">Uncharacterized protein</fullName>
    </submittedName>
</protein>
<feature type="transmembrane region" description="Helical" evidence="1">
    <location>
        <begin position="44"/>
        <end position="64"/>
    </location>
</feature>
<accession>A0ABV5KLL9</accession>
<name>A0ABV5KLL9_9BACL</name>
<organism evidence="2 3">
    <name type="scientific">Paenibacillus aurantiacus</name>
    <dbReference type="NCBI Taxonomy" id="1936118"/>
    <lineage>
        <taxon>Bacteria</taxon>
        <taxon>Bacillati</taxon>
        <taxon>Bacillota</taxon>
        <taxon>Bacilli</taxon>
        <taxon>Bacillales</taxon>
        <taxon>Paenibacillaceae</taxon>
        <taxon>Paenibacillus</taxon>
    </lineage>
</organism>
<keyword evidence="1" id="KW-0812">Transmembrane</keyword>
<dbReference type="EMBL" id="JBHMDO010000017">
    <property type="protein sequence ID" value="MFB9326127.1"/>
    <property type="molecule type" value="Genomic_DNA"/>
</dbReference>
<proteinExistence type="predicted"/>
<sequence length="134" mass="15170">MGDRFGLLTFFGALTYSQDMLFTFGCGGLILVLCFLLRKFQKLFVGSFVTLGLSMIGFGIILTLEKQRIVERGGWLLMLPSLGLFIFIIMVSLSGYRMANGNAELERMMKLGIYLVFVFAIPFFLIVFYALLFK</sequence>
<evidence type="ECO:0000256" key="1">
    <source>
        <dbReference type="SAM" id="Phobius"/>
    </source>
</evidence>
<feature type="transmembrane region" description="Helical" evidence="1">
    <location>
        <begin position="111"/>
        <end position="132"/>
    </location>
</feature>
<evidence type="ECO:0000313" key="2">
    <source>
        <dbReference type="EMBL" id="MFB9326127.1"/>
    </source>
</evidence>
<comment type="caution">
    <text evidence="2">The sequence shown here is derived from an EMBL/GenBank/DDBJ whole genome shotgun (WGS) entry which is preliminary data.</text>
</comment>
<keyword evidence="3" id="KW-1185">Reference proteome</keyword>
<evidence type="ECO:0000313" key="3">
    <source>
        <dbReference type="Proteomes" id="UP001589747"/>
    </source>
</evidence>
<feature type="transmembrane region" description="Helical" evidence="1">
    <location>
        <begin position="76"/>
        <end position="99"/>
    </location>
</feature>
<reference evidence="2 3" key="1">
    <citation type="submission" date="2024-09" db="EMBL/GenBank/DDBJ databases">
        <authorList>
            <person name="Sun Q."/>
            <person name="Mori K."/>
        </authorList>
    </citation>
    <scope>NUCLEOTIDE SEQUENCE [LARGE SCALE GENOMIC DNA]</scope>
    <source>
        <strain evidence="2 3">TISTR 2452</strain>
    </source>
</reference>
<feature type="transmembrane region" description="Helical" evidence="1">
    <location>
        <begin position="20"/>
        <end position="37"/>
    </location>
</feature>
<gene>
    <name evidence="2" type="ORF">ACFFSY_09410</name>
</gene>
<dbReference type="Proteomes" id="UP001589747">
    <property type="component" value="Unassembled WGS sequence"/>
</dbReference>
<dbReference type="RefSeq" id="WP_377493124.1">
    <property type="nucleotide sequence ID" value="NZ_JBHMDO010000017.1"/>
</dbReference>